<protein>
    <submittedName>
        <fullName evidence="2">Uncharacterized protein</fullName>
    </submittedName>
</protein>
<dbReference type="RefSeq" id="XP_013899213.1">
    <property type="nucleotide sequence ID" value="XM_014043759.1"/>
</dbReference>
<keyword evidence="3" id="KW-1185">Reference proteome</keyword>
<evidence type="ECO:0000313" key="3">
    <source>
        <dbReference type="Proteomes" id="UP000054498"/>
    </source>
</evidence>
<feature type="region of interest" description="Disordered" evidence="1">
    <location>
        <begin position="1"/>
        <end position="29"/>
    </location>
</feature>
<proteinExistence type="predicted"/>
<reference evidence="2 3" key="1">
    <citation type="journal article" date="2013" name="BMC Genomics">
        <title>Reconstruction of the lipid metabolism for the microalga Monoraphidium neglectum from its genome sequence reveals characteristics suitable for biofuel production.</title>
        <authorList>
            <person name="Bogen C."/>
            <person name="Al-Dilaimi A."/>
            <person name="Albersmeier A."/>
            <person name="Wichmann J."/>
            <person name="Grundmann M."/>
            <person name="Rupp O."/>
            <person name="Lauersen K.J."/>
            <person name="Blifernez-Klassen O."/>
            <person name="Kalinowski J."/>
            <person name="Goesmann A."/>
            <person name="Mussgnug J.H."/>
            <person name="Kruse O."/>
        </authorList>
    </citation>
    <scope>NUCLEOTIDE SEQUENCE [LARGE SCALE GENOMIC DNA]</scope>
    <source>
        <strain evidence="2 3">SAG 48.87</strain>
    </source>
</reference>
<dbReference type="EMBL" id="KK101627">
    <property type="protein sequence ID" value="KIZ00194.1"/>
    <property type="molecule type" value="Genomic_DNA"/>
</dbReference>
<sequence>MIFTLYPNKVDHPQHPRPVTNDPYEHTPGAGVLPAGLAEVADRLEGASKEDIVAEALRMTPHSPHIDTTIGNLMVMRALRRAEKRSGRNLSDYQQQAL</sequence>
<dbReference type="AlphaFoldDB" id="A0A0D2KY98"/>
<dbReference type="KEGG" id="mng:MNEG_7768"/>
<dbReference type="Proteomes" id="UP000054498">
    <property type="component" value="Unassembled WGS sequence"/>
</dbReference>
<gene>
    <name evidence="2" type="ORF">MNEG_7768</name>
</gene>
<dbReference type="OrthoDB" id="10608564at2759"/>
<evidence type="ECO:0000256" key="1">
    <source>
        <dbReference type="SAM" id="MobiDB-lite"/>
    </source>
</evidence>
<evidence type="ECO:0000313" key="2">
    <source>
        <dbReference type="EMBL" id="KIZ00194.1"/>
    </source>
</evidence>
<accession>A0A0D2KY98</accession>
<dbReference type="GeneID" id="25740644"/>
<name>A0A0D2KY98_9CHLO</name>
<organism evidence="2 3">
    <name type="scientific">Monoraphidium neglectum</name>
    <dbReference type="NCBI Taxonomy" id="145388"/>
    <lineage>
        <taxon>Eukaryota</taxon>
        <taxon>Viridiplantae</taxon>
        <taxon>Chlorophyta</taxon>
        <taxon>core chlorophytes</taxon>
        <taxon>Chlorophyceae</taxon>
        <taxon>CS clade</taxon>
        <taxon>Sphaeropleales</taxon>
        <taxon>Selenastraceae</taxon>
        <taxon>Monoraphidium</taxon>
    </lineage>
</organism>